<organism evidence="1 2">
    <name type="scientific">Candidatus Saccharimonas aalborgensis</name>
    <dbReference type="NCBI Taxonomy" id="1332188"/>
    <lineage>
        <taxon>Bacteria</taxon>
        <taxon>Candidatus Saccharimonadota</taxon>
        <taxon>Candidatus Saccharimonadia</taxon>
        <taxon>Candidatus Saccharimonadales</taxon>
        <taxon>Candidatus Saccharimonadaceae</taxon>
        <taxon>Candidatus Saccharimonas</taxon>
    </lineage>
</organism>
<evidence type="ECO:0000313" key="2">
    <source>
        <dbReference type="Proteomes" id="UP000013893"/>
    </source>
</evidence>
<dbReference type="HOGENOM" id="CLU_2823124_0_0_0"/>
<dbReference type="AlphaFoldDB" id="R4PZN8"/>
<sequence>MITSQAKHVIQFGLPKGAEYKPGKVSMPWDWYPAQELREASPVPVHSPESVAQAAAILAQLEEQEV</sequence>
<dbReference type="RefSeq" id="WP_015642166.1">
    <property type="nucleotide sequence ID" value="NC_021219.1"/>
</dbReference>
<accession>R4PZN8</accession>
<dbReference type="EMBL" id="CP005957">
    <property type="protein sequence ID" value="AGL62716.1"/>
    <property type="molecule type" value="Genomic_DNA"/>
</dbReference>
<keyword evidence="2" id="KW-1185">Reference proteome</keyword>
<reference evidence="1 2" key="1">
    <citation type="journal article" date="2013" name="Nat. Biotechnol.">
        <title>Genome sequences of rare, uncultured bacteria obtained by differential coverage binning of multiple metagenomes.</title>
        <authorList>
            <person name="Albertsen M."/>
            <person name="Hugenholtz P."/>
            <person name="Skarshewski A."/>
            <person name="Nielsen K.L."/>
            <person name="Tyson G.W."/>
            <person name="Nielsen P.H."/>
        </authorList>
    </citation>
    <scope>NUCLEOTIDE SEQUENCE [LARGE SCALE GENOMIC DNA]</scope>
    <source>
        <strain evidence="1">TM71</strain>
    </source>
</reference>
<protein>
    <submittedName>
        <fullName evidence="1">Uncharacterized protein</fullName>
    </submittedName>
</protein>
<name>R4PZN8_9BACT</name>
<proteinExistence type="predicted"/>
<evidence type="ECO:0000313" key="1">
    <source>
        <dbReference type="EMBL" id="AGL62716.1"/>
    </source>
</evidence>
<dbReference type="KEGG" id="saal:L336_1017"/>
<gene>
    <name evidence="1" type="ORF">L336_1017</name>
</gene>
<dbReference type="Proteomes" id="UP000013893">
    <property type="component" value="Chromosome"/>
</dbReference>
<dbReference type="STRING" id="1332188.L336_1017"/>